<comment type="caution">
    <text evidence="14">The sequence shown here is derived from an EMBL/GenBank/DDBJ whole genome shotgun (WGS) entry which is preliminary data.</text>
</comment>
<evidence type="ECO:0000256" key="10">
    <source>
        <dbReference type="ARBA" id="ARBA00023150"/>
    </source>
</evidence>
<dbReference type="EMBL" id="MLJW01000103">
    <property type="protein sequence ID" value="OIQ99657.1"/>
    <property type="molecule type" value="Genomic_DNA"/>
</dbReference>
<dbReference type="SFLD" id="SFLDS00029">
    <property type="entry name" value="Radical_SAM"/>
    <property type="match status" value="1"/>
</dbReference>
<gene>
    <name evidence="14" type="primary">moaA_12</name>
    <name evidence="14" type="ORF">GALL_182360</name>
</gene>
<dbReference type="Pfam" id="PF04055">
    <property type="entry name" value="Radical_SAM"/>
    <property type="match status" value="1"/>
</dbReference>
<dbReference type="SMART" id="SM00729">
    <property type="entry name" value="Elp3"/>
    <property type="match status" value="1"/>
</dbReference>
<evidence type="ECO:0000256" key="3">
    <source>
        <dbReference type="ARBA" id="ARBA00022485"/>
    </source>
</evidence>
<dbReference type="InterPro" id="IPR006638">
    <property type="entry name" value="Elp3/MiaA/NifB-like_rSAM"/>
</dbReference>
<evidence type="ECO:0000256" key="1">
    <source>
        <dbReference type="ARBA" id="ARBA00001966"/>
    </source>
</evidence>
<evidence type="ECO:0000256" key="6">
    <source>
        <dbReference type="ARBA" id="ARBA00022741"/>
    </source>
</evidence>
<proteinExistence type="inferred from homology"/>
<name>A0A1J5RV91_9ZZZZ</name>
<dbReference type="InterPro" id="IPR040064">
    <property type="entry name" value="MoaA-like"/>
</dbReference>
<accession>A0A1J5RV91</accession>
<dbReference type="PROSITE" id="PS51918">
    <property type="entry name" value="RADICAL_SAM"/>
    <property type="match status" value="1"/>
</dbReference>
<dbReference type="UniPathway" id="UPA00344"/>
<evidence type="ECO:0000256" key="9">
    <source>
        <dbReference type="ARBA" id="ARBA00023134"/>
    </source>
</evidence>
<comment type="cofactor">
    <cofactor evidence="1">
        <name>[4Fe-4S] cluster</name>
        <dbReference type="ChEBI" id="CHEBI:49883"/>
    </cofactor>
</comment>
<dbReference type="PANTHER" id="PTHR22960:SF0">
    <property type="entry name" value="MOLYBDENUM COFACTOR BIOSYNTHESIS PROTEIN 1"/>
    <property type="match status" value="1"/>
</dbReference>
<dbReference type="GO" id="GO:0005525">
    <property type="term" value="F:GTP binding"/>
    <property type="evidence" value="ECO:0007669"/>
    <property type="project" value="UniProtKB-KW"/>
</dbReference>
<dbReference type="CDD" id="cd21117">
    <property type="entry name" value="Twitch_MoaA"/>
    <property type="match status" value="1"/>
</dbReference>
<evidence type="ECO:0000256" key="7">
    <source>
        <dbReference type="ARBA" id="ARBA00023004"/>
    </source>
</evidence>
<dbReference type="InterPro" id="IPR013785">
    <property type="entry name" value="Aldolase_TIM"/>
</dbReference>
<dbReference type="InterPro" id="IPR007197">
    <property type="entry name" value="rSAM"/>
</dbReference>
<feature type="domain" description="Radical SAM core" evidence="13">
    <location>
        <begin position="13"/>
        <end position="236"/>
    </location>
</feature>
<dbReference type="InterPro" id="IPR050105">
    <property type="entry name" value="MoCo_biosynth_MoaA/MoaC"/>
</dbReference>
<evidence type="ECO:0000256" key="5">
    <source>
        <dbReference type="ARBA" id="ARBA00022723"/>
    </source>
</evidence>
<keyword evidence="10" id="KW-0501">Molybdenum cofactor biosynthesis</keyword>
<keyword evidence="9" id="KW-0342">GTP-binding</keyword>
<keyword evidence="6" id="KW-0547">Nucleotide-binding</keyword>
<dbReference type="InterPro" id="IPR058240">
    <property type="entry name" value="rSAM_sf"/>
</dbReference>
<dbReference type="InterPro" id="IPR013483">
    <property type="entry name" value="MoaA"/>
</dbReference>
<keyword evidence="3" id="KW-0004">4Fe-4S</keyword>
<dbReference type="Pfam" id="PF06463">
    <property type="entry name" value="Mob_synth_C"/>
    <property type="match status" value="1"/>
</dbReference>
<dbReference type="PROSITE" id="PS01305">
    <property type="entry name" value="MOAA_NIFB_PQQE"/>
    <property type="match status" value="1"/>
</dbReference>
<keyword evidence="11 14" id="KW-0456">Lyase</keyword>
<dbReference type="SFLD" id="SFLDG01383">
    <property type="entry name" value="cyclic_pyranopterin_phosphate"/>
    <property type="match status" value="1"/>
</dbReference>
<dbReference type="GO" id="GO:0046872">
    <property type="term" value="F:metal ion binding"/>
    <property type="evidence" value="ECO:0007669"/>
    <property type="project" value="UniProtKB-KW"/>
</dbReference>
<keyword evidence="8" id="KW-0411">Iron-sulfur</keyword>
<dbReference type="GO" id="GO:0061799">
    <property type="term" value="F:cyclic pyranopterin monophosphate synthase activity"/>
    <property type="evidence" value="ECO:0007669"/>
    <property type="project" value="TreeGrafter"/>
</dbReference>
<evidence type="ECO:0000256" key="2">
    <source>
        <dbReference type="ARBA" id="ARBA00012167"/>
    </source>
</evidence>
<dbReference type="NCBIfam" id="TIGR02666">
    <property type="entry name" value="moaA"/>
    <property type="match status" value="1"/>
</dbReference>
<evidence type="ECO:0000313" key="14">
    <source>
        <dbReference type="EMBL" id="OIQ99657.1"/>
    </source>
</evidence>
<evidence type="ECO:0000256" key="11">
    <source>
        <dbReference type="ARBA" id="ARBA00023239"/>
    </source>
</evidence>
<dbReference type="Gene3D" id="3.20.20.70">
    <property type="entry name" value="Aldolase class I"/>
    <property type="match status" value="1"/>
</dbReference>
<evidence type="ECO:0000259" key="13">
    <source>
        <dbReference type="PROSITE" id="PS51918"/>
    </source>
</evidence>
<keyword evidence="7" id="KW-0408">Iron</keyword>
<dbReference type="GO" id="GO:0006777">
    <property type="term" value="P:Mo-molybdopterin cofactor biosynthetic process"/>
    <property type="evidence" value="ECO:0007669"/>
    <property type="project" value="UniProtKB-KW"/>
</dbReference>
<dbReference type="SFLD" id="SFLDG01386">
    <property type="entry name" value="main_SPASM_domain-containing"/>
    <property type="match status" value="1"/>
</dbReference>
<keyword evidence="5" id="KW-0479">Metal-binding</keyword>
<evidence type="ECO:0000256" key="8">
    <source>
        <dbReference type="ARBA" id="ARBA00023014"/>
    </source>
</evidence>
<dbReference type="CDD" id="cd01335">
    <property type="entry name" value="Radical_SAM"/>
    <property type="match status" value="1"/>
</dbReference>
<dbReference type="SFLD" id="SFLDG01067">
    <property type="entry name" value="SPASM/twitch_domain_containing"/>
    <property type="match status" value="1"/>
</dbReference>
<evidence type="ECO:0000256" key="4">
    <source>
        <dbReference type="ARBA" id="ARBA00022691"/>
    </source>
</evidence>
<dbReference type="GO" id="GO:0061798">
    <property type="term" value="F:GTP 3',8'-cyclase activity"/>
    <property type="evidence" value="ECO:0007669"/>
    <property type="project" value="UniProtKB-EC"/>
</dbReference>
<protein>
    <recommendedName>
        <fullName evidence="2">GTP 3',8-cyclase</fullName>
        <ecNumber evidence="2">4.1.99.22</ecNumber>
    </recommendedName>
</protein>
<organism evidence="14">
    <name type="scientific">mine drainage metagenome</name>
    <dbReference type="NCBI Taxonomy" id="410659"/>
    <lineage>
        <taxon>unclassified sequences</taxon>
        <taxon>metagenomes</taxon>
        <taxon>ecological metagenomes</taxon>
    </lineage>
</organism>
<dbReference type="AlphaFoldDB" id="A0A1J5RV91"/>
<sequence length="331" mass="36555">MSRQTGEHRLIDQFGRRIEYLRLSVTDRCDLRCAYCMPADFDDYRDPAHWLSFEEIRRVLSVLAGCGLSRVRITGGEPLLRNRIAQLAASIKRIAGIGDLSLSTNGTQLGKHAAALRRAGVDRLNVSLDTLRPERFARITRRDALQRVFLGLDAASAAGFAAIKINMVWMPGTNDDEIEDMIGYCRGRGYILRLIENMPMGDSGRGAGHSSLQPLIAGIRKRYGLIDGVIPGGGPARYLVSPDQTFSIGFITPLSQHFCAACNRVRMTVDGTLQLCLGQEDRLELRPLLRGGASDGDIEAAIMAAIQRKPERHEFLEAPQKLLRFMSMTGG</sequence>
<keyword evidence="4" id="KW-0949">S-adenosyl-L-methionine</keyword>
<dbReference type="SUPFAM" id="SSF102114">
    <property type="entry name" value="Radical SAM enzymes"/>
    <property type="match status" value="1"/>
</dbReference>
<reference evidence="14" key="1">
    <citation type="submission" date="2016-10" db="EMBL/GenBank/DDBJ databases">
        <title>Sequence of Gallionella enrichment culture.</title>
        <authorList>
            <person name="Poehlein A."/>
            <person name="Muehling M."/>
            <person name="Daniel R."/>
        </authorList>
    </citation>
    <scope>NUCLEOTIDE SEQUENCE</scope>
</reference>
<comment type="catalytic activity">
    <reaction evidence="12">
        <text>GTP + AH2 + S-adenosyl-L-methionine = (8S)-3',8-cyclo-7,8-dihydroguanosine 5'-triphosphate + 5'-deoxyadenosine + L-methionine + A + H(+)</text>
        <dbReference type="Rhea" id="RHEA:49576"/>
        <dbReference type="ChEBI" id="CHEBI:13193"/>
        <dbReference type="ChEBI" id="CHEBI:15378"/>
        <dbReference type="ChEBI" id="CHEBI:17319"/>
        <dbReference type="ChEBI" id="CHEBI:17499"/>
        <dbReference type="ChEBI" id="CHEBI:37565"/>
        <dbReference type="ChEBI" id="CHEBI:57844"/>
        <dbReference type="ChEBI" id="CHEBI:59789"/>
        <dbReference type="ChEBI" id="CHEBI:131766"/>
        <dbReference type="EC" id="4.1.99.22"/>
    </reaction>
</comment>
<dbReference type="InterPro" id="IPR010505">
    <property type="entry name" value="MoaA_twitch"/>
</dbReference>
<dbReference type="InterPro" id="IPR000385">
    <property type="entry name" value="MoaA_NifB_PqqE_Fe-S-bd_CS"/>
</dbReference>
<dbReference type="HAMAP" id="MF_01225_B">
    <property type="entry name" value="MoaA_B"/>
    <property type="match status" value="1"/>
</dbReference>
<dbReference type="PANTHER" id="PTHR22960">
    <property type="entry name" value="MOLYBDOPTERIN COFACTOR SYNTHESIS PROTEIN A"/>
    <property type="match status" value="1"/>
</dbReference>
<dbReference type="EC" id="4.1.99.22" evidence="2"/>
<dbReference type="GO" id="GO:0051539">
    <property type="term" value="F:4 iron, 4 sulfur cluster binding"/>
    <property type="evidence" value="ECO:0007669"/>
    <property type="project" value="UniProtKB-KW"/>
</dbReference>
<evidence type="ECO:0000256" key="12">
    <source>
        <dbReference type="ARBA" id="ARBA00048697"/>
    </source>
</evidence>